<sequence length="276" mass="29971">MTAKDVTPSPQDSSEPDDPGRARGALASAREAVHALNRNPTAAGAVRAAREMLPGGPKKDLFRPEAESTQRLNALLDRVIGEEPTVTREFGSLFTATWQAFLSRRDEDYAPPKPVTILFTDLVAFSSWALHRSDDEIVRLLDAVNRTTRDVIHRHGGVVIKTMGDGAMAAFDSDSAIEATFEAVEAVGQIDVADGYRPILRAGLHTGTPQRVKGDLIGVDVNIAARVAEAASGGEVLASETVFTIADRTRYQLRPRRFKAKGAPRKLQVYAVRPLY</sequence>
<evidence type="ECO:0000256" key="2">
    <source>
        <dbReference type="SAM" id="MobiDB-lite"/>
    </source>
</evidence>
<comment type="similarity">
    <text evidence="1">Belongs to the adenylyl cyclase class-3 family.</text>
</comment>
<dbReference type="SMART" id="SM00044">
    <property type="entry name" value="CYCc"/>
    <property type="match status" value="1"/>
</dbReference>
<dbReference type="PANTHER" id="PTHR43081:SF1">
    <property type="entry name" value="ADENYLATE CYCLASE, TERMINAL-DIFFERENTIATION SPECIFIC"/>
    <property type="match status" value="1"/>
</dbReference>
<evidence type="ECO:0000313" key="5">
    <source>
        <dbReference type="Proteomes" id="UP001500635"/>
    </source>
</evidence>
<dbReference type="Pfam" id="PF00211">
    <property type="entry name" value="Guanylate_cyc"/>
    <property type="match status" value="1"/>
</dbReference>
<accession>A0ABP8J653</accession>
<reference evidence="5" key="1">
    <citation type="journal article" date="2019" name="Int. J. Syst. Evol. Microbiol.">
        <title>The Global Catalogue of Microorganisms (GCM) 10K type strain sequencing project: providing services to taxonomists for standard genome sequencing and annotation.</title>
        <authorList>
            <consortium name="The Broad Institute Genomics Platform"/>
            <consortium name="The Broad Institute Genome Sequencing Center for Infectious Disease"/>
            <person name="Wu L."/>
            <person name="Ma J."/>
        </authorList>
    </citation>
    <scope>NUCLEOTIDE SEQUENCE [LARGE SCALE GENOMIC DNA]</scope>
    <source>
        <strain evidence="5">JCM 17688</strain>
    </source>
</reference>
<evidence type="ECO:0000313" key="4">
    <source>
        <dbReference type="EMBL" id="GAA4385797.1"/>
    </source>
</evidence>
<evidence type="ECO:0000256" key="1">
    <source>
        <dbReference type="ARBA" id="ARBA00005381"/>
    </source>
</evidence>
<dbReference type="InterPro" id="IPR001054">
    <property type="entry name" value="A/G_cyclase"/>
</dbReference>
<protein>
    <submittedName>
        <fullName evidence="4">Adenylate/guanylate cyclase domain-containing protein</fullName>
    </submittedName>
</protein>
<dbReference type="PANTHER" id="PTHR43081">
    <property type="entry name" value="ADENYLATE CYCLASE, TERMINAL-DIFFERENTIATION SPECIFIC-RELATED"/>
    <property type="match status" value="1"/>
</dbReference>
<dbReference type="InterPro" id="IPR050697">
    <property type="entry name" value="Adenylyl/Guanylyl_Cyclase_3/4"/>
</dbReference>
<evidence type="ECO:0000259" key="3">
    <source>
        <dbReference type="PROSITE" id="PS50125"/>
    </source>
</evidence>
<dbReference type="Gene3D" id="3.30.70.1230">
    <property type="entry name" value="Nucleotide cyclase"/>
    <property type="match status" value="1"/>
</dbReference>
<gene>
    <name evidence="4" type="ORF">GCM10023147_07990</name>
</gene>
<dbReference type="PROSITE" id="PS50125">
    <property type="entry name" value="GUANYLATE_CYCLASE_2"/>
    <property type="match status" value="1"/>
</dbReference>
<name>A0ABP8J653_9ACTN</name>
<keyword evidence="5" id="KW-1185">Reference proteome</keyword>
<organism evidence="4 5">
    <name type="scientific">Tsukamurella soli</name>
    <dbReference type="NCBI Taxonomy" id="644556"/>
    <lineage>
        <taxon>Bacteria</taxon>
        <taxon>Bacillati</taxon>
        <taxon>Actinomycetota</taxon>
        <taxon>Actinomycetes</taxon>
        <taxon>Mycobacteriales</taxon>
        <taxon>Tsukamurellaceae</taxon>
        <taxon>Tsukamurella</taxon>
    </lineage>
</organism>
<feature type="domain" description="Guanylate cyclase" evidence="3">
    <location>
        <begin position="116"/>
        <end position="228"/>
    </location>
</feature>
<dbReference type="CDD" id="cd07302">
    <property type="entry name" value="CHD"/>
    <property type="match status" value="1"/>
</dbReference>
<dbReference type="Proteomes" id="UP001500635">
    <property type="component" value="Unassembled WGS sequence"/>
</dbReference>
<dbReference type="InterPro" id="IPR029787">
    <property type="entry name" value="Nucleotide_cyclase"/>
</dbReference>
<dbReference type="SUPFAM" id="SSF55073">
    <property type="entry name" value="Nucleotide cyclase"/>
    <property type="match status" value="1"/>
</dbReference>
<proteinExistence type="inferred from homology"/>
<feature type="region of interest" description="Disordered" evidence="2">
    <location>
        <begin position="1"/>
        <end position="26"/>
    </location>
</feature>
<comment type="caution">
    <text evidence="4">The sequence shown here is derived from an EMBL/GenBank/DDBJ whole genome shotgun (WGS) entry which is preliminary data.</text>
</comment>
<dbReference type="EMBL" id="BAABFR010000008">
    <property type="protein sequence ID" value="GAA4385797.1"/>
    <property type="molecule type" value="Genomic_DNA"/>
</dbReference>